<organism evidence="4">
    <name type="scientific">marine sediment metagenome</name>
    <dbReference type="NCBI Taxonomy" id="412755"/>
    <lineage>
        <taxon>unclassified sequences</taxon>
        <taxon>metagenomes</taxon>
        <taxon>ecological metagenomes</taxon>
    </lineage>
</organism>
<dbReference type="InterPro" id="IPR014729">
    <property type="entry name" value="Rossmann-like_a/b/a_fold"/>
</dbReference>
<accession>A0A0F9RTA5</accession>
<dbReference type="InterPro" id="IPR004821">
    <property type="entry name" value="Cyt_trans-like"/>
</dbReference>
<evidence type="ECO:0000256" key="2">
    <source>
        <dbReference type="ARBA" id="ARBA00022695"/>
    </source>
</evidence>
<keyword evidence="2" id="KW-0548">Nucleotidyltransferase</keyword>
<dbReference type="NCBIfam" id="TIGR00125">
    <property type="entry name" value="cyt_tran_rel"/>
    <property type="match status" value="1"/>
</dbReference>
<dbReference type="SUPFAM" id="SSF52374">
    <property type="entry name" value="Nucleotidylyl transferase"/>
    <property type="match status" value="1"/>
</dbReference>
<evidence type="ECO:0000259" key="3">
    <source>
        <dbReference type="Pfam" id="PF01467"/>
    </source>
</evidence>
<evidence type="ECO:0000313" key="4">
    <source>
        <dbReference type="EMBL" id="KKN28206.1"/>
    </source>
</evidence>
<sequence length="134" mass="15179">MIVVYAYVCGDILHKGHIEHLKNARALGDKLIVGVLTDEAVMERKPKPVMNFDERFDMIRSLKWIDVAVAQHTYSPLDNVKALKPDILVEATDHKEQPANEYMDVIGGRVFAMPYYPNHSSTKVKNKVKGSIDE</sequence>
<dbReference type="Pfam" id="PF01467">
    <property type="entry name" value="CTP_transf_like"/>
    <property type="match status" value="1"/>
</dbReference>
<reference evidence="4" key="1">
    <citation type="journal article" date="2015" name="Nature">
        <title>Complex archaea that bridge the gap between prokaryotes and eukaryotes.</title>
        <authorList>
            <person name="Spang A."/>
            <person name="Saw J.H."/>
            <person name="Jorgensen S.L."/>
            <person name="Zaremba-Niedzwiedzka K."/>
            <person name="Martijn J."/>
            <person name="Lind A.E."/>
            <person name="van Eijk R."/>
            <person name="Schleper C."/>
            <person name="Guy L."/>
            <person name="Ettema T.J."/>
        </authorList>
    </citation>
    <scope>NUCLEOTIDE SEQUENCE</scope>
</reference>
<comment type="caution">
    <text evidence="4">The sequence shown here is derived from an EMBL/GenBank/DDBJ whole genome shotgun (WGS) entry which is preliminary data.</text>
</comment>
<evidence type="ECO:0000256" key="1">
    <source>
        <dbReference type="ARBA" id="ARBA00022679"/>
    </source>
</evidence>
<protein>
    <recommendedName>
        <fullName evidence="3">Cytidyltransferase-like domain-containing protein</fullName>
    </recommendedName>
</protein>
<keyword evidence="1" id="KW-0808">Transferase</keyword>
<proteinExistence type="predicted"/>
<dbReference type="GO" id="GO:0016779">
    <property type="term" value="F:nucleotidyltransferase activity"/>
    <property type="evidence" value="ECO:0007669"/>
    <property type="project" value="UniProtKB-KW"/>
</dbReference>
<dbReference type="PANTHER" id="PTHR43793">
    <property type="entry name" value="FAD SYNTHASE"/>
    <property type="match status" value="1"/>
</dbReference>
<dbReference type="EMBL" id="LAZR01002581">
    <property type="protein sequence ID" value="KKN28206.1"/>
    <property type="molecule type" value="Genomic_DNA"/>
</dbReference>
<dbReference type="Gene3D" id="3.40.50.620">
    <property type="entry name" value="HUPs"/>
    <property type="match status" value="1"/>
</dbReference>
<name>A0A0F9RTA5_9ZZZZ</name>
<feature type="domain" description="Cytidyltransferase-like" evidence="3">
    <location>
        <begin position="11"/>
        <end position="125"/>
    </location>
</feature>
<dbReference type="PANTHER" id="PTHR43793:SF1">
    <property type="entry name" value="FAD SYNTHASE"/>
    <property type="match status" value="1"/>
</dbReference>
<dbReference type="AlphaFoldDB" id="A0A0F9RTA5"/>
<dbReference type="InterPro" id="IPR050385">
    <property type="entry name" value="Archaeal_FAD_synthase"/>
</dbReference>
<gene>
    <name evidence="4" type="ORF">LCGC14_0856700</name>
</gene>